<dbReference type="Pfam" id="PF12631">
    <property type="entry name" value="MnmE_helical"/>
    <property type="match status" value="1"/>
</dbReference>
<sequence>MNQVGFVMLATSYLRNRPAHWQHTARCLSTIFALSSGYGKCGVAVIRVSGPQAAQSFLSLTRQSDLPVPRKACVKTIWDPETEEILDRALTLWFPGPKSFTGEDCAEYQVHGGPAVITAVLRALSRQSDHRPAEAGEFTKRAFHADKLDLTQVEGLGDLISAETEFQRKQAMRQMVASLEAFIDFSESEDIEPGVIDQVKTGVLDLIQEIRQHLRDARAGERLRNGVHVAIVGEPNVGKSTFMNYLSQREAAIVSPMAGTTRDVLETLLDIGGFPVVLMDTAGLRQDTKDLIEREGIDRAKQRASSCDMLIYMLEASSSLTTSEITDQLGHFGLAKVKKTIFVANKADLLPEKPSPSWPGVHLISCKSCSGVHDLMEVIKTEIGDLCRTELGGSALLTRERHRAHAEKALEFLEMYLDDQTEDLAIASHHLRMAIREIGQISGKVSSEQILDMIFADFCIGK</sequence>
<organism evidence="8 9">
    <name type="scientific">Tigriopus californicus</name>
    <name type="common">Marine copepod</name>
    <dbReference type="NCBI Taxonomy" id="6832"/>
    <lineage>
        <taxon>Eukaryota</taxon>
        <taxon>Metazoa</taxon>
        <taxon>Ecdysozoa</taxon>
        <taxon>Arthropoda</taxon>
        <taxon>Crustacea</taxon>
        <taxon>Multicrustacea</taxon>
        <taxon>Hexanauplia</taxon>
        <taxon>Copepoda</taxon>
        <taxon>Harpacticoida</taxon>
        <taxon>Harpacticidae</taxon>
        <taxon>Tigriopus</taxon>
    </lineage>
</organism>
<feature type="domain" description="TrmE-type G" evidence="7">
    <location>
        <begin position="226"/>
        <end position="384"/>
    </location>
</feature>
<dbReference type="STRING" id="6832.A0A553NZ87"/>
<dbReference type="Pfam" id="PF01926">
    <property type="entry name" value="MMR_HSR1"/>
    <property type="match status" value="1"/>
</dbReference>
<gene>
    <name evidence="8" type="ORF">TCAL_04879</name>
</gene>
<dbReference type="InterPro" id="IPR006073">
    <property type="entry name" value="GTP-bd"/>
</dbReference>
<dbReference type="CDD" id="cd14858">
    <property type="entry name" value="TrmE_N"/>
    <property type="match status" value="1"/>
</dbReference>
<evidence type="ECO:0000313" key="9">
    <source>
        <dbReference type="Proteomes" id="UP000318571"/>
    </source>
</evidence>
<dbReference type="FunFam" id="3.30.1360.120:FF:000007">
    <property type="entry name" value="tRNA modification GTPase GTPBP3, mitochondrial"/>
    <property type="match status" value="1"/>
</dbReference>
<dbReference type="GO" id="GO:0003924">
    <property type="term" value="F:GTPase activity"/>
    <property type="evidence" value="ECO:0007669"/>
    <property type="project" value="InterPro"/>
</dbReference>
<dbReference type="GO" id="GO:0005739">
    <property type="term" value="C:mitochondrion"/>
    <property type="evidence" value="ECO:0007669"/>
    <property type="project" value="UniProtKB-SubCell"/>
</dbReference>
<dbReference type="SUPFAM" id="SSF52540">
    <property type="entry name" value="P-loop containing nucleoside triphosphate hydrolases"/>
    <property type="match status" value="1"/>
</dbReference>
<evidence type="ECO:0000256" key="6">
    <source>
        <dbReference type="RuleBase" id="RU003313"/>
    </source>
</evidence>
<evidence type="ECO:0000256" key="1">
    <source>
        <dbReference type="ARBA" id="ARBA00004173"/>
    </source>
</evidence>
<dbReference type="InterPro" id="IPR027266">
    <property type="entry name" value="TrmE/GcvT-like"/>
</dbReference>
<evidence type="ECO:0000259" key="7">
    <source>
        <dbReference type="PROSITE" id="PS51709"/>
    </source>
</evidence>
<dbReference type="Proteomes" id="UP000318571">
    <property type="component" value="Chromosome 9"/>
</dbReference>
<dbReference type="Pfam" id="PF10396">
    <property type="entry name" value="TrmE_N"/>
    <property type="match status" value="1"/>
</dbReference>
<protein>
    <recommendedName>
        <fullName evidence="7">TrmE-type G domain-containing protein</fullName>
    </recommendedName>
</protein>
<dbReference type="CDD" id="cd04164">
    <property type="entry name" value="trmE"/>
    <property type="match status" value="1"/>
</dbReference>
<evidence type="ECO:0000256" key="2">
    <source>
        <dbReference type="ARBA" id="ARBA00011043"/>
    </source>
</evidence>
<dbReference type="PANTHER" id="PTHR42714">
    <property type="entry name" value="TRNA MODIFICATION GTPASE GTPBP3"/>
    <property type="match status" value="1"/>
</dbReference>
<comment type="caution">
    <text evidence="8">The sequence shown here is derived from an EMBL/GenBank/DDBJ whole genome shotgun (WGS) entry which is preliminary data.</text>
</comment>
<dbReference type="InterPro" id="IPR025867">
    <property type="entry name" value="MnmE_helical"/>
</dbReference>
<reference evidence="8 9" key="1">
    <citation type="journal article" date="2018" name="Nat. Ecol. Evol.">
        <title>Genomic signatures of mitonuclear coevolution across populations of Tigriopus californicus.</title>
        <authorList>
            <person name="Barreto F.S."/>
            <person name="Watson E.T."/>
            <person name="Lima T.G."/>
            <person name="Willett C.S."/>
            <person name="Edmands S."/>
            <person name="Li W."/>
            <person name="Burton R.S."/>
        </authorList>
    </citation>
    <scope>NUCLEOTIDE SEQUENCE [LARGE SCALE GENOMIC DNA]</scope>
    <source>
        <strain evidence="8 9">San Diego</strain>
    </source>
</reference>
<dbReference type="InterPro" id="IPR027417">
    <property type="entry name" value="P-loop_NTPase"/>
</dbReference>
<dbReference type="PROSITE" id="PS51709">
    <property type="entry name" value="G_TRME"/>
    <property type="match status" value="1"/>
</dbReference>
<dbReference type="InterPro" id="IPR018948">
    <property type="entry name" value="GTP-bd_TrmE_N"/>
</dbReference>
<keyword evidence="3 6" id="KW-0819">tRNA processing</keyword>
<keyword evidence="4 6" id="KW-0547">Nucleotide-binding</keyword>
<evidence type="ECO:0000256" key="5">
    <source>
        <dbReference type="ARBA" id="ARBA00023134"/>
    </source>
</evidence>
<dbReference type="NCBIfam" id="TIGR00231">
    <property type="entry name" value="small_GTP"/>
    <property type="match status" value="1"/>
</dbReference>
<evidence type="ECO:0000313" key="8">
    <source>
        <dbReference type="EMBL" id="TRY70759.1"/>
    </source>
</evidence>
<dbReference type="Gene3D" id="3.30.1360.120">
    <property type="entry name" value="Probable tRNA modification gtpase trme, domain 1"/>
    <property type="match status" value="1"/>
</dbReference>
<dbReference type="Gene3D" id="3.40.50.300">
    <property type="entry name" value="P-loop containing nucleotide triphosphate hydrolases"/>
    <property type="match status" value="1"/>
</dbReference>
<proteinExistence type="inferred from homology"/>
<dbReference type="NCBIfam" id="TIGR00450">
    <property type="entry name" value="mnmE_trmE_thdF"/>
    <property type="match status" value="1"/>
</dbReference>
<name>A0A553NZ87_TIGCA</name>
<evidence type="ECO:0000256" key="3">
    <source>
        <dbReference type="ARBA" id="ARBA00022694"/>
    </source>
</evidence>
<dbReference type="PANTHER" id="PTHR42714:SF2">
    <property type="entry name" value="TRNA MODIFICATION GTPASE GTPBP3, MITOCHONDRIAL"/>
    <property type="match status" value="1"/>
</dbReference>
<dbReference type="Gene3D" id="1.20.120.430">
    <property type="entry name" value="tRNA modification GTPase MnmE domain 2"/>
    <property type="match status" value="1"/>
</dbReference>
<dbReference type="GO" id="GO:0005525">
    <property type="term" value="F:GTP binding"/>
    <property type="evidence" value="ECO:0007669"/>
    <property type="project" value="UniProtKB-KW"/>
</dbReference>
<dbReference type="NCBIfam" id="NF003661">
    <property type="entry name" value="PRK05291.1-3"/>
    <property type="match status" value="1"/>
</dbReference>
<dbReference type="HAMAP" id="MF_00379">
    <property type="entry name" value="GTPase_MnmE"/>
    <property type="match status" value="1"/>
</dbReference>
<dbReference type="InterPro" id="IPR031168">
    <property type="entry name" value="G_TrmE"/>
</dbReference>
<dbReference type="InterPro" id="IPR005225">
    <property type="entry name" value="Small_GTP-bd"/>
</dbReference>
<dbReference type="GO" id="GO:0002098">
    <property type="term" value="P:tRNA wobble uridine modification"/>
    <property type="evidence" value="ECO:0007669"/>
    <property type="project" value="TreeGrafter"/>
</dbReference>
<keyword evidence="9" id="KW-1185">Reference proteome</keyword>
<evidence type="ECO:0000256" key="4">
    <source>
        <dbReference type="ARBA" id="ARBA00022741"/>
    </source>
</evidence>
<dbReference type="InterPro" id="IPR004520">
    <property type="entry name" value="GTPase_MnmE"/>
</dbReference>
<dbReference type="OMA" id="EFHCHGG"/>
<keyword evidence="5 6" id="KW-0342">GTP-binding</keyword>
<dbReference type="AlphaFoldDB" id="A0A553NZ87"/>
<dbReference type="EMBL" id="VCGU01000009">
    <property type="protein sequence ID" value="TRY70759.1"/>
    <property type="molecule type" value="Genomic_DNA"/>
</dbReference>
<comment type="similarity">
    <text evidence="2 6">Belongs to the TRAFAC class TrmE-Era-EngA-EngB-Septin-like GTPase superfamily. TrmE GTPase family.</text>
</comment>
<comment type="subcellular location">
    <subcellularLocation>
        <location evidence="1">Mitochondrion</location>
    </subcellularLocation>
</comment>
<dbReference type="GO" id="GO:0030488">
    <property type="term" value="P:tRNA methylation"/>
    <property type="evidence" value="ECO:0007669"/>
    <property type="project" value="TreeGrafter"/>
</dbReference>
<accession>A0A553NZ87</accession>
<dbReference type="InterPro" id="IPR027368">
    <property type="entry name" value="MnmE_dom2"/>
</dbReference>